<feature type="coiled-coil region" evidence="1">
    <location>
        <begin position="99"/>
        <end position="183"/>
    </location>
</feature>
<dbReference type="Proteomes" id="UP001439008">
    <property type="component" value="Unassembled WGS sequence"/>
</dbReference>
<evidence type="ECO:0000313" key="3">
    <source>
        <dbReference type="Proteomes" id="UP001439008"/>
    </source>
</evidence>
<name>A0ABV2AHS6_9EUKA</name>
<keyword evidence="1" id="KW-0175">Coiled coil</keyword>
<sequence>MKLEISKRSEEAWKERFNKLFGFENNSKKLSNNNKNIAKSLIKRKMDRRKTLGVLGNKNFKFEQTEKKQNLSNNFKFDKNANLPNKKFAKNLTANKTLIESMRLKLSEANTKNDLLEKKIFEMGNQIENFEKTKINLENKIEFEKKERMAEIVKAEEKFEAKVGDFKEKMDFLKRKNQNLEEKQFRYF</sequence>
<evidence type="ECO:0000256" key="1">
    <source>
        <dbReference type="SAM" id="Coils"/>
    </source>
</evidence>
<accession>A0ABV2AHS6</accession>
<comment type="caution">
    <text evidence="2">The sequence shown here is derived from an EMBL/GenBank/DDBJ whole genome shotgun (WGS) entry which is preliminary data.</text>
</comment>
<keyword evidence="3" id="KW-1185">Reference proteome</keyword>
<reference evidence="2 3" key="1">
    <citation type="journal article" date="2024" name="BMC Biol.">
        <title>Comparative genomics of Ascetosporea gives new insight into the evolutionary basis for animal parasitism in Rhizaria.</title>
        <authorList>
            <person name="Hiltunen Thoren M."/>
            <person name="Onut-Brannstrom I."/>
            <person name="Alfjorden A."/>
            <person name="Peckova H."/>
            <person name="Swords F."/>
            <person name="Hooper C."/>
            <person name="Holzer A.S."/>
            <person name="Bass D."/>
            <person name="Burki F."/>
        </authorList>
    </citation>
    <scope>NUCLEOTIDE SEQUENCE [LARGE SCALE GENOMIC DNA]</scope>
    <source>
        <strain evidence="2">20-A016</strain>
    </source>
</reference>
<organism evidence="2 3">
    <name type="scientific">Bonamia ostreae</name>
    <dbReference type="NCBI Taxonomy" id="126728"/>
    <lineage>
        <taxon>Eukaryota</taxon>
        <taxon>Sar</taxon>
        <taxon>Rhizaria</taxon>
        <taxon>Endomyxa</taxon>
        <taxon>Ascetosporea</taxon>
        <taxon>Haplosporida</taxon>
        <taxon>Bonamia</taxon>
    </lineage>
</organism>
<protein>
    <submittedName>
        <fullName evidence="2">Uncharacterized protein</fullName>
    </submittedName>
</protein>
<dbReference type="EMBL" id="JBDODL010000227">
    <property type="protein sequence ID" value="MES1919213.1"/>
    <property type="molecule type" value="Genomic_DNA"/>
</dbReference>
<gene>
    <name evidence="2" type="ORF">MHBO_001074</name>
</gene>
<evidence type="ECO:0000313" key="2">
    <source>
        <dbReference type="EMBL" id="MES1919213.1"/>
    </source>
</evidence>
<proteinExistence type="predicted"/>